<dbReference type="Pfam" id="PF07729">
    <property type="entry name" value="FCD"/>
    <property type="match status" value="1"/>
</dbReference>
<evidence type="ECO:0000313" key="6">
    <source>
        <dbReference type="Proteomes" id="UP000255505"/>
    </source>
</evidence>
<dbReference type="NCBIfam" id="TIGR03338">
    <property type="entry name" value="phnR_burk"/>
    <property type="match status" value="1"/>
</dbReference>
<dbReference type="PROSITE" id="PS50949">
    <property type="entry name" value="HTH_GNTR"/>
    <property type="match status" value="1"/>
</dbReference>
<evidence type="ECO:0000256" key="3">
    <source>
        <dbReference type="ARBA" id="ARBA00023163"/>
    </source>
</evidence>
<proteinExistence type="predicted"/>
<evidence type="ECO:0000259" key="4">
    <source>
        <dbReference type="PROSITE" id="PS50949"/>
    </source>
</evidence>
<feature type="domain" description="HTH gntR-type" evidence="4">
    <location>
        <begin position="11"/>
        <end position="78"/>
    </location>
</feature>
<keyword evidence="2" id="KW-0238">DNA-binding</keyword>
<dbReference type="GO" id="GO:0003700">
    <property type="term" value="F:DNA-binding transcription factor activity"/>
    <property type="evidence" value="ECO:0007669"/>
    <property type="project" value="InterPro"/>
</dbReference>
<dbReference type="GO" id="GO:0003677">
    <property type="term" value="F:DNA binding"/>
    <property type="evidence" value="ECO:0007669"/>
    <property type="project" value="UniProtKB-KW"/>
</dbReference>
<protein>
    <submittedName>
        <fullName evidence="5">Transcriptional regulator, GntR family</fullName>
    </submittedName>
</protein>
<dbReference type="AlphaFoldDB" id="A0A375IHS0"/>
<organism evidence="5 6">
    <name type="scientific">Cupriavidus taiwanensis</name>
    <dbReference type="NCBI Taxonomy" id="164546"/>
    <lineage>
        <taxon>Bacteria</taxon>
        <taxon>Pseudomonadati</taxon>
        <taxon>Pseudomonadota</taxon>
        <taxon>Betaproteobacteria</taxon>
        <taxon>Burkholderiales</taxon>
        <taxon>Burkholderiaceae</taxon>
        <taxon>Cupriavidus</taxon>
    </lineage>
</organism>
<dbReference type="PANTHER" id="PTHR43537">
    <property type="entry name" value="TRANSCRIPTIONAL REGULATOR, GNTR FAMILY"/>
    <property type="match status" value="1"/>
</dbReference>
<dbReference type="Pfam" id="PF00392">
    <property type="entry name" value="GntR"/>
    <property type="match status" value="1"/>
</dbReference>
<keyword evidence="3" id="KW-0804">Transcription</keyword>
<dbReference type="InterPro" id="IPR008920">
    <property type="entry name" value="TF_FadR/GntR_C"/>
</dbReference>
<dbReference type="SMART" id="SM00895">
    <property type="entry name" value="FCD"/>
    <property type="match status" value="1"/>
</dbReference>
<keyword evidence="1" id="KW-0805">Transcription regulation</keyword>
<dbReference type="SMART" id="SM00345">
    <property type="entry name" value="HTH_GNTR"/>
    <property type="match status" value="1"/>
</dbReference>
<sequence length="229" mass="25332">MTDAIQLLRSSSLPMLVQEEIERLIMTGELPPGTRINESDIAARFGTSRGPIREALRALEEAGLARNEKNRGVFVREISVEEADEIYELREALEEIIGKRVAQRVNATLGAELNQLVGAMEEAASKKEAAEYASLNLRFHELLLEHAGSRKLTETYRRLVKELHLFRMQALTQGGGLDVSADEHRAIVDAIVSGDARRAGAALRAHVAASRVRMLKAHRRVHPGSSKEP</sequence>
<dbReference type="Gene3D" id="1.10.10.10">
    <property type="entry name" value="Winged helix-like DNA-binding domain superfamily/Winged helix DNA-binding domain"/>
    <property type="match status" value="1"/>
</dbReference>
<dbReference type="EMBL" id="LT991977">
    <property type="protein sequence ID" value="SPK74326.1"/>
    <property type="molecule type" value="Genomic_DNA"/>
</dbReference>
<dbReference type="RefSeq" id="WP_115663915.1">
    <property type="nucleotide sequence ID" value="NZ_JAYMSA010000004.1"/>
</dbReference>
<accession>A0A375IHS0</accession>
<evidence type="ECO:0000256" key="2">
    <source>
        <dbReference type="ARBA" id="ARBA00023125"/>
    </source>
</evidence>
<dbReference type="SUPFAM" id="SSF48008">
    <property type="entry name" value="GntR ligand-binding domain-like"/>
    <property type="match status" value="1"/>
</dbReference>
<geneLocation type="plasmid" evidence="5">
    <name>II</name>
</geneLocation>
<dbReference type="SUPFAM" id="SSF46785">
    <property type="entry name" value="Winged helix' DNA-binding domain"/>
    <property type="match status" value="1"/>
</dbReference>
<dbReference type="InterPro" id="IPR036388">
    <property type="entry name" value="WH-like_DNA-bd_sf"/>
</dbReference>
<dbReference type="InterPro" id="IPR017723">
    <property type="entry name" value="Tscrpt_reg_AEP_util-assoc"/>
</dbReference>
<keyword evidence="5" id="KW-0614">Plasmid</keyword>
<gene>
    <name evidence="5" type="ORF">CT19425_MP20036</name>
</gene>
<dbReference type="CDD" id="cd07377">
    <property type="entry name" value="WHTH_GntR"/>
    <property type="match status" value="1"/>
</dbReference>
<evidence type="ECO:0000313" key="5">
    <source>
        <dbReference type="EMBL" id="SPK74326.1"/>
    </source>
</evidence>
<dbReference type="Proteomes" id="UP000255505">
    <property type="component" value="Plasmid II"/>
</dbReference>
<dbReference type="InterPro" id="IPR036390">
    <property type="entry name" value="WH_DNA-bd_sf"/>
</dbReference>
<dbReference type="Gene3D" id="1.20.120.530">
    <property type="entry name" value="GntR ligand-binding domain-like"/>
    <property type="match status" value="1"/>
</dbReference>
<dbReference type="InterPro" id="IPR011711">
    <property type="entry name" value="GntR_C"/>
</dbReference>
<evidence type="ECO:0000256" key="1">
    <source>
        <dbReference type="ARBA" id="ARBA00023015"/>
    </source>
</evidence>
<reference evidence="5 6" key="1">
    <citation type="submission" date="2018-01" db="EMBL/GenBank/DDBJ databases">
        <authorList>
            <person name="Gaut B.S."/>
            <person name="Morton B.R."/>
            <person name="Clegg M.T."/>
            <person name="Duvall M.R."/>
        </authorList>
    </citation>
    <scope>NUCLEOTIDE SEQUENCE [LARGE SCALE GENOMIC DNA]</scope>
    <source>
        <strain evidence="5">Cupriavidus taiwanensis LMG 19425</strain>
        <plasmid evidence="6">Plasmid ii</plasmid>
    </source>
</reference>
<dbReference type="PANTHER" id="PTHR43537:SF5">
    <property type="entry name" value="UXU OPERON TRANSCRIPTIONAL REGULATOR"/>
    <property type="match status" value="1"/>
</dbReference>
<name>A0A375IHS0_9BURK</name>
<dbReference type="InterPro" id="IPR000524">
    <property type="entry name" value="Tscrpt_reg_HTH_GntR"/>
</dbReference>